<name>A0A7W9MTH8_9ACTN</name>
<protein>
    <submittedName>
        <fullName evidence="1">Putative alkaline shock family protein YloU</fullName>
    </submittedName>
</protein>
<comment type="caution">
    <text evidence="1">The sequence shown here is derived from an EMBL/GenBank/DDBJ whole genome shotgun (WGS) entry which is preliminary data.</text>
</comment>
<dbReference type="RefSeq" id="WP_184795310.1">
    <property type="nucleotide sequence ID" value="NZ_JACHMY010000001.1"/>
</dbReference>
<gene>
    <name evidence="1" type="ORF">HDA39_002428</name>
</gene>
<dbReference type="EMBL" id="JACHMY010000001">
    <property type="protein sequence ID" value="MBB5835694.1"/>
    <property type="molecule type" value="Genomic_DNA"/>
</dbReference>
<reference evidence="1 2" key="1">
    <citation type="submission" date="2020-08" db="EMBL/GenBank/DDBJ databases">
        <title>Sequencing the genomes of 1000 actinobacteria strains.</title>
        <authorList>
            <person name="Klenk H.-P."/>
        </authorList>
    </citation>
    <scope>NUCLEOTIDE SEQUENCE [LARGE SCALE GENOMIC DNA]</scope>
    <source>
        <strain evidence="1 2">DSM 28967</strain>
    </source>
</reference>
<organism evidence="1 2">
    <name type="scientific">Kribbella italica</name>
    <dbReference type="NCBI Taxonomy" id="1540520"/>
    <lineage>
        <taxon>Bacteria</taxon>
        <taxon>Bacillati</taxon>
        <taxon>Actinomycetota</taxon>
        <taxon>Actinomycetes</taxon>
        <taxon>Propionibacteriales</taxon>
        <taxon>Kribbellaceae</taxon>
        <taxon>Kribbella</taxon>
    </lineage>
</organism>
<dbReference type="AlphaFoldDB" id="A0A7W9MTH8"/>
<sequence>MTTSWVPGNLVPESLLTEIRAADAAAKAARAVPGVVRLQPGVWGLLRQFAAQAWTQATGKKLPDIGGVDAGFRTDHHQLRIELRIVVSIHHHAAQVGQAVHDAVLTAVSAVTDTPAQIRIHIVEVDLEPEPSRQPTS</sequence>
<accession>A0A7W9MTH8</accession>
<proteinExistence type="predicted"/>
<dbReference type="Proteomes" id="UP000549971">
    <property type="component" value="Unassembled WGS sequence"/>
</dbReference>
<evidence type="ECO:0000313" key="2">
    <source>
        <dbReference type="Proteomes" id="UP000549971"/>
    </source>
</evidence>
<evidence type="ECO:0000313" key="1">
    <source>
        <dbReference type="EMBL" id="MBB5835694.1"/>
    </source>
</evidence>
<keyword evidence="2" id="KW-1185">Reference proteome</keyword>